<dbReference type="OMA" id="VWHICAR"/>
<organism evidence="2 3">
    <name type="scientific">Chiloscyllium punctatum</name>
    <name type="common">Brownbanded bambooshark</name>
    <name type="synonym">Hemiscyllium punctatum</name>
    <dbReference type="NCBI Taxonomy" id="137246"/>
    <lineage>
        <taxon>Eukaryota</taxon>
        <taxon>Metazoa</taxon>
        <taxon>Chordata</taxon>
        <taxon>Craniata</taxon>
        <taxon>Vertebrata</taxon>
        <taxon>Chondrichthyes</taxon>
        <taxon>Elasmobranchii</taxon>
        <taxon>Galeomorphii</taxon>
        <taxon>Galeoidea</taxon>
        <taxon>Orectolobiformes</taxon>
        <taxon>Hemiscylliidae</taxon>
        <taxon>Chiloscyllium</taxon>
    </lineage>
</organism>
<protein>
    <submittedName>
        <fullName evidence="2">Uncharacterized protein</fullName>
    </submittedName>
</protein>
<dbReference type="EMBL" id="BEZZ01172384">
    <property type="protein sequence ID" value="GCC46173.1"/>
    <property type="molecule type" value="Genomic_DNA"/>
</dbReference>
<evidence type="ECO:0000256" key="1">
    <source>
        <dbReference type="SAM" id="MobiDB-lite"/>
    </source>
</evidence>
<comment type="caution">
    <text evidence="2">The sequence shown here is derived from an EMBL/GenBank/DDBJ whole genome shotgun (WGS) entry which is preliminary data.</text>
</comment>
<evidence type="ECO:0000313" key="2">
    <source>
        <dbReference type="EMBL" id="GCC46173.1"/>
    </source>
</evidence>
<feature type="non-terminal residue" evidence="2">
    <location>
        <position position="1"/>
    </location>
</feature>
<sequence>PVTCSAKYVESFVPKHTVKHRDGETLTVLDCADLIFEAPAKDRGAGPERGWAQPYRRQYARRGYAVVSPRGYLTFATGGPGAGGREEEEEGDDDDDGGPAGMRLPGFFTGEPLTEGQQELSRQVLSVRSHVDKALTYRFLRGAHSRTMERQVDRAWVICCYLACINHRPMGLE</sequence>
<gene>
    <name evidence="2" type="ORF">chiPu_0030011</name>
</gene>
<keyword evidence="3" id="KW-1185">Reference proteome</keyword>
<feature type="region of interest" description="Disordered" evidence="1">
    <location>
        <begin position="76"/>
        <end position="101"/>
    </location>
</feature>
<dbReference type="AlphaFoldDB" id="A0A401TU49"/>
<reference evidence="2 3" key="1">
    <citation type="journal article" date="2018" name="Nat. Ecol. Evol.">
        <title>Shark genomes provide insights into elasmobranch evolution and the origin of vertebrates.</title>
        <authorList>
            <person name="Hara Y"/>
            <person name="Yamaguchi K"/>
            <person name="Onimaru K"/>
            <person name="Kadota M"/>
            <person name="Koyanagi M"/>
            <person name="Keeley SD"/>
            <person name="Tatsumi K"/>
            <person name="Tanaka K"/>
            <person name="Motone F"/>
            <person name="Kageyama Y"/>
            <person name="Nozu R"/>
            <person name="Adachi N"/>
            <person name="Nishimura O"/>
            <person name="Nakagawa R"/>
            <person name="Tanegashima C"/>
            <person name="Kiyatake I"/>
            <person name="Matsumoto R"/>
            <person name="Murakumo K"/>
            <person name="Nishida K"/>
            <person name="Terakita A"/>
            <person name="Kuratani S"/>
            <person name="Sato K"/>
            <person name="Hyodo S Kuraku.S."/>
        </authorList>
    </citation>
    <scope>NUCLEOTIDE SEQUENCE [LARGE SCALE GENOMIC DNA]</scope>
</reference>
<dbReference type="Proteomes" id="UP000287033">
    <property type="component" value="Unassembled WGS sequence"/>
</dbReference>
<name>A0A401TU49_CHIPU</name>
<feature type="compositionally biased region" description="Acidic residues" evidence="1">
    <location>
        <begin position="86"/>
        <end position="97"/>
    </location>
</feature>
<accession>A0A401TU49</accession>
<proteinExistence type="predicted"/>
<evidence type="ECO:0000313" key="3">
    <source>
        <dbReference type="Proteomes" id="UP000287033"/>
    </source>
</evidence>
<dbReference type="OrthoDB" id="7312725at2759"/>